<keyword evidence="1" id="KW-0472">Membrane</keyword>
<name>A0A086AGM2_FLAHY</name>
<evidence type="ECO:0000313" key="4">
    <source>
        <dbReference type="EMBL" id="OXA92336.1"/>
    </source>
</evidence>
<dbReference type="AlphaFoldDB" id="A0A086AGM2"/>
<keyword evidence="6" id="KW-1185">Reference proteome</keyword>
<reference evidence="3 5" key="1">
    <citation type="submission" date="2014-07" db="EMBL/GenBank/DDBJ databases">
        <title>Genome of Flavobacterium hydatis DSM 2063.</title>
        <authorList>
            <person name="Pipes S.E."/>
            <person name="Stropko S.J."/>
            <person name="Newman J.D."/>
        </authorList>
    </citation>
    <scope>NUCLEOTIDE SEQUENCE [LARGE SCALE GENOMIC DNA]</scope>
    <source>
        <strain evidence="3 5">DSM 2063</strain>
    </source>
</reference>
<reference evidence="4 6" key="2">
    <citation type="submission" date="2016-11" db="EMBL/GenBank/DDBJ databases">
        <title>Whole genomes of Flavobacteriaceae.</title>
        <authorList>
            <person name="Stine C."/>
            <person name="Li C."/>
            <person name="Tadesse D."/>
        </authorList>
    </citation>
    <scope>NUCLEOTIDE SEQUENCE [LARGE SCALE GENOMIC DNA]</scope>
    <source>
        <strain evidence="4 6">ATCC 29551</strain>
    </source>
</reference>
<evidence type="ECO:0000259" key="2">
    <source>
        <dbReference type="Pfam" id="PF12729"/>
    </source>
</evidence>
<comment type="caution">
    <text evidence="3">The sequence shown here is derived from an EMBL/GenBank/DDBJ whole genome shotgun (WGS) entry which is preliminary data.</text>
</comment>
<evidence type="ECO:0000313" key="6">
    <source>
        <dbReference type="Proteomes" id="UP000198424"/>
    </source>
</evidence>
<keyword evidence="1" id="KW-1133">Transmembrane helix</keyword>
<evidence type="ECO:0000256" key="1">
    <source>
        <dbReference type="SAM" id="Phobius"/>
    </source>
</evidence>
<dbReference type="Pfam" id="PF12729">
    <property type="entry name" value="4HB_MCP_1"/>
    <property type="match status" value="1"/>
</dbReference>
<dbReference type="RefSeq" id="WP_035622841.1">
    <property type="nucleotide sequence ID" value="NZ_JBEWQG010000014.1"/>
</dbReference>
<dbReference type="EMBL" id="JPRM01000018">
    <property type="protein sequence ID" value="KFF15836.1"/>
    <property type="molecule type" value="Genomic_DNA"/>
</dbReference>
<keyword evidence="1" id="KW-0812">Transmembrane</keyword>
<protein>
    <recommendedName>
        <fullName evidence="2">Chemotaxis methyl-accepting receptor HlyB-like 4HB MCP domain-containing protein</fullName>
    </recommendedName>
</protein>
<accession>A0A086AGM2</accession>
<dbReference type="Proteomes" id="UP000198424">
    <property type="component" value="Unassembled WGS sequence"/>
</dbReference>
<dbReference type="EMBL" id="MUGY01000023">
    <property type="protein sequence ID" value="OXA92336.1"/>
    <property type="molecule type" value="Genomic_DNA"/>
</dbReference>
<dbReference type="InterPro" id="IPR024478">
    <property type="entry name" value="HlyB_4HB_MCP"/>
</dbReference>
<feature type="domain" description="Chemotaxis methyl-accepting receptor HlyB-like 4HB MCP" evidence="2">
    <location>
        <begin position="10"/>
        <end position="113"/>
    </location>
</feature>
<dbReference type="OrthoDB" id="710786at2"/>
<dbReference type="Proteomes" id="UP000028712">
    <property type="component" value="Unassembled WGS sequence"/>
</dbReference>
<sequence length="208" mass="23521">MMGLKNSSKKTKAAFILAIVMLIIILSTFNTLRNAETTNENINAIYKDRLVVSTYIFHYANELNIVKANAVKTNNEADKNEAVITSIQNIKAINLLYHKTVLTPKEKDDFNNFVAICSKINKQAQDKQWQEVEKSADEALVTLESLSKIQVDEAKLQLENANKTYNQYNMLAQLEIALLIVLGIAIIYLLLTKRHKRTIKIPEGPSLN</sequence>
<dbReference type="eggNOG" id="ENOG5032RV0">
    <property type="taxonomic scope" value="Bacteria"/>
</dbReference>
<proteinExistence type="predicted"/>
<feature type="transmembrane region" description="Helical" evidence="1">
    <location>
        <begin position="170"/>
        <end position="191"/>
    </location>
</feature>
<evidence type="ECO:0000313" key="5">
    <source>
        <dbReference type="Proteomes" id="UP000028712"/>
    </source>
</evidence>
<organism evidence="3 5">
    <name type="scientific">Flavobacterium hydatis</name>
    <name type="common">Cytophaga aquatilis</name>
    <dbReference type="NCBI Taxonomy" id="991"/>
    <lineage>
        <taxon>Bacteria</taxon>
        <taxon>Pseudomonadati</taxon>
        <taxon>Bacteroidota</taxon>
        <taxon>Flavobacteriia</taxon>
        <taxon>Flavobacteriales</taxon>
        <taxon>Flavobacteriaceae</taxon>
        <taxon>Flavobacterium</taxon>
    </lineage>
</organism>
<evidence type="ECO:0000313" key="3">
    <source>
        <dbReference type="EMBL" id="KFF15836.1"/>
    </source>
</evidence>
<gene>
    <name evidence="4" type="ORF">B0A62_15785</name>
    <name evidence="3" type="ORF">IW20_13135</name>
</gene>